<dbReference type="InterPro" id="IPR005545">
    <property type="entry name" value="YCII"/>
</dbReference>
<evidence type="ECO:0000256" key="1">
    <source>
        <dbReference type="ARBA" id="ARBA00007689"/>
    </source>
</evidence>
<dbReference type="Pfam" id="PF03795">
    <property type="entry name" value="YCII"/>
    <property type="match status" value="1"/>
</dbReference>
<organism evidence="4 5">
    <name type="scientific">Inhella proteolytica</name>
    <dbReference type="NCBI Taxonomy" id="2795029"/>
    <lineage>
        <taxon>Bacteria</taxon>
        <taxon>Pseudomonadati</taxon>
        <taxon>Pseudomonadota</taxon>
        <taxon>Betaproteobacteria</taxon>
        <taxon>Burkholderiales</taxon>
        <taxon>Sphaerotilaceae</taxon>
        <taxon>Inhella</taxon>
    </lineage>
</organism>
<dbReference type="AlphaFoldDB" id="A0A931IZX9"/>
<accession>A0A931IZX9</accession>
<dbReference type="RefSeq" id="WP_198110515.1">
    <property type="nucleotide sequence ID" value="NZ_JAEDAK010000004.1"/>
</dbReference>
<evidence type="ECO:0000313" key="5">
    <source>
        <dbReference type="Proteomes" id="UP000613266"/>
    </source>
</evidence>
<feature type="signal peptide" evidence="2">
    <location>
        <begin position="1"/>
        <end position="19"/>
    </location>
</feature>
<dbReference type="InterPro" id="IPR011008">
    <property type="entry name" value="Dimeric_a/b-barrel"/>
</dbReference>
<evidence type="ECO:0000256" key="2">
    <source>
        <dbReference type="SAM" id="SignalP"/>
    </source>
</evidence>
<keyword evidence="2" id="KW-0732">Signal</keyword>
<comment type="caution">
    <text evidence="4">The sequence shown here is derived from an EMBL/GenBank/DDBJ whole genome shotgun (WGS) entry which is preliminary data.</text>
</comment>
<proteinExistence type="inferred from homology"/>
<evidence type="ECO:0000259" key="3">
    <source>
        <dbReference type="Pfam" id="PF03795"/>
    </source>
</evidence>
<feature type="domain" description="YCII-related" evidence="3">
    <location>
        <begin position="29"/>
        <end position="115"/>
    </location>
</feature>
<dbReference type="Proteomes" id="UP000613266">
    <property type="component" value="Unassembled WGS sequence"/>
</dbReference>
<protein>
    <recommendedName>
        <fullName evidence="3">YCII-related domain-containing protein</fullName>
    </recommendedName>
</protein>
<dbReference type="EMBL" id="JAEDAK010000004">
    <property type="protein sequence ID" value="MBH9576909.1"/>
    <property type="molecule type" value="Genomic_DNA"/>
</dbReference>
<dbReference type="Gene3D" id="3.30.70.1060">
    <property type="entry name" value="Dimeric alpha+beta barrel"/>
    <property type="match status" value="1"/>
</dbReference>
<evidence type="ECO:0000313" key="4">
    <source>
        <dbReference type="EMBL" id="MBH9576909.1"/>
    </source>
</evidence>
<reference evidence="4" key="1">
    <citation type="submission" date="2020-12" db="EMBL/GenBank/DDBJ databases">
        <title>The genome sequence of Inhella sp. 1Y17.</title>
        <authorList>
            <person name="Liu Y."/>
        </authorList>
    </citation>
    <scope>NUCLEOTIDE SEQUENCE</scope>
    <source>
        <strain evidence="4">1Y17</strain>
    </source>
</reference>
<feature type="chain" id="PRO_5038101761" description="YCII-related domain-containing protein" evidence="2">
    <location>
        <begin position="20"/>
        <end position="124"/>
    </location>
</feature>
<gene>
    <name evidence="4" type="ORF">I7X39_08325</name>
</gene>
<keyword evidence="5" id="KW-1185">Reference proteome</keyword>
<sequence length="124" mass="13447">MHRRLSLLLLSLLPLAAAAQSPAPRDLRYLVIHSPGPAWVAGRSPFEQPGIQAHIAHYRQWQQQGKLALGGPFMDAAAGGMMLPEPGIPAEEVEAFAKADPAVQSGLLKVELRPWLIGMRRSTP</sequence>
<dbReference type="SUPFAM" id="SSF54909">
    <property type="entry name" value="Dimeric alpha+beta barrel"/>
    <property type="match status" value="1"/>
</dbReference>
<comment type="similarity">
    <text evidence="1">Belongs to the YciI family.</text>
</comment>
<name>A0A931IZX9_9BURK</name>